<dbReference type="Gene3D" id="2.40.37.10">
    <property type="entry name" value="Lyase, Ornithine Decarboxylase, Chain A, domain 1"/>
    <property type="match status" value="1"/>
</dbReference>
<evidence type="ECO:0000313" key="10">
    <source>
        <dbReference type="EMBL" id="CAH1000474.1"/>
    </source>
</evidence>
<keyword evidence="5" id="KW-0028">Amino-acid biosynthesis</keyword>
<dbReference type="Pfam" id="PF02784">
    <property type="entry name" value="Orn_Arg_deC_N"/>
    <property type="match status" value="1"/>
</dbReference>
<evidence type="ECO:0000256" key="3">
    <source>
        <dbReference type="ARBA" id="ARBA00022898"/>
    </source>
</evidence>
<evidence type="ECO:0000256" key="5">
    <source>
        <dbReference type="HAMAP-Rule" id="MF_02120"/>
    </source>
</evidence>
<dbReference type="GO" id="GO:0008836">
    <property type="term" value="F:diaminopimelate decarboxylase activity"/>
    <property type="evidence" value="ECO:0007669"/>
    <property type="project" value="UniProtKB-EC"/>
</dbReference>
<comment type="function">
    <text evidence="5">Specifically catalyzes the decarboxylation of meso-diaminopimelate (meso-DAP) to L-lysine.</text>
</comment>
<feature type="binding site" evidence="5">
    <location>
        <position position="365"/>
    </location>
    <ligand>
        <name>substrate</name>
    </ligand>
</feature>
<feature type="modified residue" description="N6-(pyridoxal phosphate)lysine" evidence="5">
    <location>
        <position position="58"/>
    </location>
</feature>
<comment type="cofactor">
    <cofactor evidence="1 5 7">
        <name>pyridoxal 5'-phosphate</name>
        <dbReference type="ChEBI" id="CHEBI:597326"/>
    </cofactor>
</comment>
<feature type="binding site" evidence="5">
    <location>
        <position position="365"/>
    </location>
    <ligand>
        <name>pyridoxal 5'-phosphate</name>
        <dbReference type="ChEBI" id="CHEBI:597326"/>
    </ligand>
</feature>
<feature type="binding site" evidence="5">
    <location>
        <position position="338"/>
    </location>
    <ligand>
        <name>substrate</name>
    </ligand>
</feature>
<dbReference type="InterPro" id="IPR029066">
    <property type="entry name" value="PLP-binding_barrel"/>
</dbReference>
<keyword evidence="11" id="KW-1185">Reference proteome</keyword>
<comment type="caution">
    <text evidence="5">Lacks conserved residue(s) required for the propagation of feature annotation.</text>
</comment>
<evidence type="ECO:0000256" key="4">
    <source>
        <dbReference type="ARBA" id="ARBA00023239"/>
    </source>
</evidence>
<accession>A0ABM9B0A6</accession>
<dbReference type="Gene3D" id="3.20.20.10">
    <property type="entry name" value="Alanine racemase"/>
    <property type="match status" value="1"/>
</dbReference>
<dbReference type="PANTHER" id="PTHR43727:SF2">
    <property type="entry name" value="GROUP IV DECARBOXYLASE"/>
    <property type="match status" value="1"/>
</dbReference>
<feature type="binding site" evidence="5">
    <location>
        <position position="307"/>
    </location>
    <ligand>
        <name>substrate</name>
    </ligand>
</feature>
<comment type="catalytic activity">
    <reaction evidence="5 7">
        <text>meso-2,6-diaminopimelate + H(+) = L-lysine + CO2</text>
        <dbReference type="Rhea" id="RHEA:15101"/>
        <dbReference type="ChEBI" id="CHEBI:15378"/>
        <dbReference type="ChEBI" id="CHEBI:16526"/>
        <dbReference type="ChEBI" id="CHEBI:32551"/>
        <dbReference type="ChEBI" id="CHEBI:57791"/>
        <dbReference type="EC" id="4.1.1.20"/>
    </reaction>
</comment>
<gene>
    <name evidence="5 10" type="primary">lysA</name>
    <name evidence="10" type="ORF">LEM8419_01627</name>
</gene>
<evidence type="ECO:0000256" key="7">
    <source>
        <dbReference type="RuleBase" id="RU003738"/>
    </source>
</evidence>
<sequence length="419" mass="46348">MEFVDGRYQIAGVDVLSLVEQFGAPVYVYDAARMKQQYHRISKAFGGAKRLRINYACKALTNLNVLRLFQQLGSGLDTVSMQEVELGLLAGFDPHDILFTPNCVSLEEVNRAVSKGVRMNIDNISILEQFGDQHRGVPICIRLNPHIMAGGNSKISVGHIDSKFGISIHQVPHVLKVVSALGLKIEGLHMHTGSDILDAQVFLQGVEILLRAAVDFPDLDYIDFGSGFKVPYKEGGIATDIEDLGARLTDRFNAFCADYGRELALMFEPGKFLVSEAGTFLMRTNVVKTTPATVFAGVDSGLNHMIRPMFYDAYHHIVNVSNHGGKPRIYTVVGYICETDTFGINRQLAEVREGDILSMANAGAYCYMMASNYNSRFRPAEVMILDGRAHLIRRRETMEDLLGTQVELPALARPVATVE</sequence>
<protein>
    <recommendedName>
        <fullName evidence="5 6">Diaminopimelate decarboxylase</fullName>
        <shortName evidence="5">DAP decarboxylase</shortName>
        <shortName evidence="5">DAPDC</shortName>
        <ecNumber evidence="5 6">4.1.1.20</ecNumber>
    </recommendedName>
</protein>
<dbReference type="Pfam" id="PF00278">
    <property type="entry name" value="Orn_DAP_Arg_deC"/>
    <property type="match status" value="1"/>
</dbReference>
<keyword evidence="4 5" id="KW-0456">Lyase</keyword>
<feature type="binding site" evidence="5">
    <location>
        <position position="227"/>
    </location>
    <ligand>
        <name>pyridoxal 5'-phosphate</name>
        <dbReference type="ChEBI" id="CHEBI:597326"/>
    </ligand>
</feature>
<dbReference type="RefSeq" id="WP_238750524.1">
    <property type="nucleotide sequence ID" value="NZ_CAKLPZ010000001.1"/>
</dbReference>
<feature type="domain" description="Orn/DAP/Arg decarboxylase 2 C-terminal" evidence="8">
    <location>
        <begin position="27"/>
        <end position="363"/>
    </location>
</feature>
<dbReference type="InterPro" id="IPR002986">
    <property type="entry name" value="DAP_deCOOHase_LysA"/>
</dbReference>
<feature type="binding site" evidence="5">
    <location>
        <position position="311"/>
    </location>
    <ligand>
        <name>substrate</name>
    </ligand>
</feature>
<dbReference type="SUPFAM" id="SSF51419">
    <property type="entry name" value="PLP-binding barrel"/>
    <property type="match status" value="1"/>
</dbReference>
<dbReference type="InterPro" id="IPR022644">
    <property type="entry name" value="De-COase2_N"/>
</dbReference>
<evidence type="ECO:0000256" key="6">
    <source>
        <dbReference type="NCBIfam" id="TIGR01048"/>
    </source>
</evidence>
<evidence type="ECO:0000256" key="1">
    <source>
        <dbReference type="ARBA" id="ARBA00001933"/>
    </source>
</evidence>
<dbReference type="EC" id="4.1.1.20" evidence="5 6"/>
<keyword evidence="2 5" id="KW-0210">Decarboxylase</keyword>
<comment type="pathway">
    <text evidence="5 7">Amino-acid biosynthesis; L-lysine biosynthesis via DAP pathway; L-lysine from DL-2,6-diaminopimelate: step 1/1.</text>
</comment>
<dbReference type="HAMAP" id="MF_02120">
    <property type="entry name" value="LysA"/>
    <property type="match status" value="1"/>
</dbReference>
<comment type="subunit">
    <text evidence="5">Homodimer.</text>
</comment>
<name>A0ABM9B0A6_9BACT</name>
<comment type="similarity">
    <text evidence="5">Belongs to the Orn/Lys/Arg decarboxylase class-II family. LysA subfamily.</text>
</comment>
<dbReference type="PRINTS" id="PR01179">
    <property type="entry name" value="ODADCRBXLASE"/>
</dbReference>
<dbReference type="CDD" id="cd06828">
    <property type="entry name" value="PLPDE_III_DapDC"/>
    <property type="match status" value="1"/>
</dbReference>
<dbReference type="InterPro" id="IPR022643">
    <property type="entry name" value="De-COase2_C"/>
</dbReference>
<dbReference type="SUPFAM" id="SSF50621">
    <property type="entry name" value="Alanine racemase C-terminal domain-like"/>
    <property type="match status" value="1"/>
</dbReference>
<dbReference type="Proteomes" id="UP000837803">
    <property type="component" value="Unassembled WGS sequence"/>
</dbReference>
<reference evidence="10" key="1">
    <citation type="submission" date="2021-12" db="EMBL/GenBank/DDBJ databases">
        <authorList>
            <person name="Rodrigo-Torres L."/>
            <person name="Arahal R. D."/>
            <person name="Lucena T."/>
        </authorList>
    </citation>
    <scope>NUCLEOTIDE SEQUENCE</scope>
    <source>
        <strain evidence="10">CECT 8419</strain>
    </source>
</reference>
<organism evidence="10 11">
    <name type="scientific">Neolewinella maritima</name>
    <dbReference type="NCBI Taxonomy" id="1383882"/>
    <lineage>
        <taxon>Bacteria</taxon>
        <taxon>Pseudomonadati</taxon>
        <taxon>Bacteroidota</taxon>
        <taxon>Saprospiria</taxon>
        <taxon>Saprospirales</taxon>
        <taxon>Lewinellaceae</taxon>
        <taxon>Neolewinella</taxon>
    </lineage>
</organism>
<dbReference type="InterPro" id="IPR000183">
    <property type="entry name" value="Orn/DAP/Arg_de-COase"/>
</dbReference>
<proteinExistence type="inferred from homology"/>
<keyword evidence="5 7" id="KW-0457">Lysine biosynthesis</keyword>
<evidence type="ECO:0000259" key="8">
    <source>
        <dbReference type="Pfam" id="PF00278"/>
    </source>
</evidence>
<dbReference type="NCBIfam" id="TIGR01048">
    <property type="entry name" value="lysA"/>
    <property type="match status" value="1"/>
</dbReference>
<dbReference type="InterPro" id="IPR009006">
    <property type="entry name" value="Ala_racemase/Decarboxylase_C"/>
</dbReference>
<dbReference type="EMBL" id="CAKLPZ010000001">
    <property type="protein sequence ID" value="CAH1000474.1"/>
    <property type="molecule type" value="Genomic_DNA"/>
</dbReference>
<dbReference type="PRINTS" id="PR01181">
    <property type="entry name" value="DAPDCRBXLASE"/>
</dbReference>
<comment type="caution">
    <text evidence="10">The sequence shown here is derived from an EMBL/GenBank/DDBJ whole genome shotgun (WGS) entry which is preliminary data.</text>
</comment>
<keyword evidence="3 5" id="KW-0663">Pyridoxal phosphate</keyword>
<evidence type="ECO:0000256" key="2">
    <source>
        <dbReference type="ARBA" id="ARBA00022793"/>
    </source>
</evidence>
<evidence type="ECO:0000259" key="9">
    <source>
        <dbReference type="Pfam" id="PF02784"/>
    </source>
</evidence>
<dbReference type="PANTHER" id="PTHR43727">
    <property type="entry name" value="DIAMINOPIMELATE DECARBOXYLASE"/>
    <property type="match status" value="1"/>
</dbReference>
<evidence type="ECO:0000313" key="11">
    <source>
        <dbReference type="Proteomes" id="UP000837803"/>
    </source>
</evidence>
<feature type="domain" description="Orn/DAP/Arg decarboxylase 2 N-terminal" evidence="9">
    <location>
        <begin position="33"/>
        <end position="275"/>
    </location>
</feature>